<dbReference type="OrthoDB" id="80936at2"/>
<dbReference type="STRING" id="168384.SAMN05660368_03646"/>
<evidence type="ECO:0008006" key="3">
    <source>
        <dbReference type="Google" id="ProtNLM"/>
    </source>
</evidence>
<accession>C6LFX4</accession>
<dbReference type="EMBL" id="ACCL02000011">
    <property type="protein sequence ID" value="EET60338.1"/>
    <property type="molecule type" value="Genomic_DNA"/>
</dbReference>
<evidence type="ECO:0000313" key="2">
    <source>
        <dbReference type="Proteomes" id="UP000005561"/>
    </source>
</evidence>
<comment type="caution">
    <text evidence="1">The sequence shown here is derived from an EMBL/GenBank/DDBJ whole genome shotgun (WGS) entry which is preliminary data.</text>
</comment>
<reference evidence="1" key="1">
    <citation type="submission" date="2009-07" db="EMBL/GenBank/DDBJ databases">
        <authorList>
            <person name="Weinstock G."/>
            <person name="Sodergren E."/>
            <person name="Clifton S."/>
            <person name="Fulton L."/>
            <person name="Fulton B."/>
            <person name="Courtney L."/>
            <person name="Fronick C."/>
            <person name="Harrison M."/>
            <person name="Strong C."/>
            <person name="Farmer C."/>
            <person name="Delahaunty K."/>
            <person name="Markovic C."/>
            <person name="Hall O."/>
            <person name="Minx P."/>
            <person name="Tomlinson C."/>
            <person name="Mitreva M."/>
            <person name="Nelson J."/>
            <person name="Hou S."/>
            <person name="Wollam A."/>
            <person name="Pepin K.H."/>
            <person name="Johnson M."/>
            <person name="Bhonagiri V."/>
            <person name="Nash W.E."/>
            <person name="Warren W."/>
            <person name="Chinwalla A."/>
            <person name="Mardis E.R."/>
            <person name="Wilson R.K."/>
        </authorList>
    </citation>
    <scope>NUCLEOTIDE SEQUENCE [LARGE SCALE GENOMIC DNA]</scope>
    <source>
        <strain evidence="1">DSM 14469</strain>
    </source>
</reference>
<protein>
    <recommendedName>
        <fullName evidence="3">Peptidylprolyl isomerase</fullName>
    </recommendedName>
</protein>
<keyword evidence="2" id="KW-1185">Reference proteome</keyword>
<name>C6LFX4_9FIRM</name>
<organism evidence="1 2">
    <name type="scientific">Marvinbryantia formatexigens DSM 14469</name>
    <dbReference type="NCBI Taxonomy" id="478749"/>
    <lineage>
        <taxon>Bacteria</taxon>
        <taxon>Bacillati</taxon>
        <taxon>Bacillota</taxon>
        <taxon>Clostridia</taxon>
        <taxon>Lachnospirales</taxon>
        <taxon>Lachnospiraceae</taxon>
        <taxon>Marvinbryantia</taxon>
    </lineage>
</organism>
<sequence length="73" mass="7927">MADTPTPQEMLNQVNAAITNVLAGGQSYKIGSRQLNRADLAKLYEMQRDLQAQVASGVPGLLDDCYVAIFEGR</sequence>
<evidence type="ECO:0000313" key="1">
    <source>
        <dbReference type="EMBL" id="EET60338.1"/>
    </source>
</evidence>
<gene>
    <name evidence="1" type="ORF">BRYFOR_07534</name>
</gene>
<dbReference type="eggNOG" id="ENOG50333B2">
    <property type="taxonomic scope" value="Bacteria"/>
</dbReference>
<dbReference type="AlphaFoldDB" id="C6LFX4"/>
<dbReference type="Proteomes" id="UP000005561">
    <property type="component" value="Unassembled WGS sequence"/>
</dbReference>
<proteinExistence type="predicted"/>
<dbReference type="RefSeq" id="WP_006862318.1">
    <property type="nucleotide sequence ID" value="NZ_ACCL02000011.1"/>
</dbReference>